<dbReference type="Proteomes" id="UP000828390">
    <property type="component" value="Unassembled WGS sequence"/>
</dbReference>
<reference evidence="1" key="1">
    <citation type="journal article" date="2019" name="bioRxiv">
        <title>The Genome of the Zebra Mussel, Dreissena polymorpha: A Resource for Invasive Species Research.</title>
        <authorList>
            <person name="McCartney M.A."/>
            <person name="Auch B."/>
            <person name="Kono T."/>
            <person name="Mallez S."/>
            <person name="Zhang Y."/>
            <person name="Obille A."/>
            <person name="Becker A."/>
            <person name="Abrahante J.E."/>
            <person name="Garbe J."/>
            <person name="Badalamenti J.P."/>
            <person name="Herman A."/>
            <person name="Mangelson H."/>
            <person name="Liachko I."/>
            <person name="Sullivan S."/>
            <person name="Sone E.D."/>
            <person name="Koren S."/>
            <person name="Silverstein K.A.T."/>
            <person name="Beckman K.B."/>
            <person name="Gohl D.M."/>
        </authorList>
    </citation>
    <scope>NUCLEOTIDE SEQUENCE</scope>
    <source>
        <strain evidence="1">Duluth1</strain>
        <tissue evidence="1">Whole animal</tissue>
    </source>
</reference>
<protein>
    <submittedName>
        <fullName evidence="1">Uncharacterized protein</fullName>
    </submittedName>
</protein>
<keyword evidence="2" id="KW-1185">Reference proteome</keyword>
<sequence>MFMACLIGDEDWVTEALTNAVTCPLTKDCWTVRYGTLQCNTRGQSGSLHIMV</sequence>
<name>A0A9D4M4K1_DREPO</name>
<evidence type="ECO:0000313" key="2">
    <source>
        <dbReference type="Proteomes" id="UP000828390"/>
    </source>
</evidence>
<gene>
    <name evidence="1" type="ORF">DPMN_033947</name>
</gene>
<proteinExistence type="predicted"/>
<evidence type="ECO:0000313" key="1">
    <source>
        <dbReference type="EMBL" id="KAH3870757.1"/>
    </source>
</evidence>
<dbReference type="AlphaFoldDB" id="A0A9D4M4K1"/>
<dbReference type="EMBL" id="JAIWYP010000002">
    <property type="protein sequence ID" value="KAH3870757.1"/>
    <property type="molecule type" value="Genomic_DNA"/>
</dbReference>
<organism evidence="1 2">
    <name type="scientific">Dreissena polymorpha</name>
    <name type="common">Zebra mussel</name>
    <name type="synonym">Mytilus polymorpha</name>
    <dbReference type="NCBI Taxonomy" id="45954"/>
    <lineage>
        <taxon>Eukaryota</taxon>
        <taxon>Metazoa</taxon>
        <taxon>Spiralia</taxon>
        <taxon>Lophotrochozoa</taxon>
        <taxon>Mollusca</taxon>
        <taxon>Bivalvia</taxon>
        <taxon>Autobranchia</taxon>
        <taxon>Heteroconchia</taxon>
        <taxon>Euheterodonta</taxon>
        <taxon>Imparidentia</taxon>
        <taxon>Neoheterodontei</taxon>
        <taxon>Myida</taxon>
        <taxon>Dreissenoidea</taxon>
        <taxon>Dreissenidae</taxon>
        <taxon>Dreissena</taxon>
    </lineage>
</organism>
<accession>A0A9D4M4K1</accession>
<reference evidence="1" key="2">
    <citation type="submission" date="2020-11" db="EMBL/GenBank/DDBJ databases">
        <authorList>
            <person name="McCartney M.A."/>
            <person name="Auch B."/>
            <person name="Kono T."/>
            <person name="Mallez S."/>
            <person name="Becker A."/>
            <person name="Gohl D.M."/>
            <person name="Silverstein K.A.T."/>
            <person name="Koren S."/>
            <person name="Bechman K.B."/>
            <person name="Herman A."/>
            <person name="Abrahante J.E."/>
            <person name="Garbe J."/>
        </authorList>
    </citation>
    <scope>NUCLEOTIDE SEQUENCE</scope>
    <source>
        <strain evidence="1">Duluth1</strain>
        <tissue evidence="1">Whole animal</tissue>
    </source>
</reference>
<comment type="caution">
    <text evidence="1">The sequence shown here is derived from an EMBL/GenBank/DDBJ whole genome shotgun (WGS) entry which is preliminary data.</text>
</comment>